<evidence type="ECO:0000313" key="6">
    <source>
        <dbReference type="Proteomes" id="UP001342314"/>
    </source>
</evidence>
<feature type="compositionally biased region" description="Low complexity" evidence="3">
    <location>
        <begin position="11"/>
        <end position="36"/>
    </location>
</feature>
<protein>
    <recommendedName>
        <fullName evidence="4">Zn(2)-C6 fungal-type domain-containing protein</fullName>
    </recommendedName>
</protein>
<keyword evidence="2" id="KW-0539">Nucleus</keyword>
<feature type="compositionally biased region" description="Low complexity" evidence="3">
    <location>
        <begin position="43"/>
        <end position="59"/>
    </location>
</feature>
<name>A0AAV5GTK9_9BASI</name>
<dbReference type="PANTHER" id="PTHR31001:SF89">
    <property type="entry name" value="ZN(2)-C6 FUNGAL-TYPE DOMAIN-CONTAINING PROTEIN"/>
    <property type="match status" value="1"/>
</dbReference>
<dbReference type="GO" id="GO:0005634">
    <property type="term" value="C:nucleus"/>
    <property type="evidence" value="ECO:0007669"/>
    <property type="project" value="UniProtKB-SubCell"/>
</dbReference>
<dbReference type="Proteomes" id="UP001342314">
    <property type="component" value="Unassembled WGS sequence"/>
</dbReference>
<evidence type="ECO:0000256" key="1">
    <source>
        <dbReference type="ARBA" id="ARBA00004123"/>
    </source>
</evidence>
<comment type="caution">
    <text evidence="5">The sequence shown here is derived from an EMBL/GenBank/DDBJ whole genome shotgun (WGS) entry which is preliminary data.</text>
</comment>
<evidence type="ECO:0000256" key="3">
    <source>
        <dbReference type="SAM" id="MobiDB-lite"/>
    </source>
</evidence>
<dbReference type="PANTHER" id="PTHR31001">
    <property type="entry name" value="UNCHARACTERIZED TRANSCRIPTIONAL REGULATORY PROTEIN"/>
    <property type="match status" value="1"/>
</dbReference>
<dbReference type="SMART" id="SM00066">
    <property type="entry name" value="GAL4"/>
    <property type="match status" value="1"/>
</dbReference>
<gene>
    <name evidence="5" type="ORF">Rhopal_006610-T1</name>
</gene>
<accession>A0AAV5GTK9</accession>
<keyword evidence="6" id="KW-1185">Reference proteome</keyword>
<dbReference type="PROSITE" id="PS50048">
    <property type="entry name" value="ZN2_CY6_FUNGAL_2"/>
    <property type="match status" value="1"/>
</dbReference>
<evidence type="ECO:0000313" key="5">
    <source>
        <dbReference type="EMBL" id="GJN93553.1"/>
    </source>
</evidence>
<dbReference type="SUPFAM" id="SSF57701">
    <property type="entry name" value="Zn2/Cys6 DNA-binding domain"/>
    <property type="match status" value="1"/>
</dbReference>
<dbReference type="Gene3D" id="4.10.240.10">
    <property type="entry name" value="Zn(2)-C6 fungal-type DNA-binding domain"/>
    <property type="match status" value="1"/>
</dbReference>
<organism evidence="5 6">
    <name type="scientific">Rhodotorula paludigena</name>
    <dbReference type="NCBI Taxonomy" id="86838"/>
    <lineage>
        <taxon>Eukaryota</taxon>
        <taxon>Fungi</taxon>
        <taxon>Dikarya</taxon>
        <taxon>Basidiomycota</taxon>
        <taxon>Pucciniomycotina</taxon>
        <taxon>Microbotryomycetes</taxon>
        <taxon>Sporidiobolales</taxon>
        <taxon>Sporidiobolaceae</taxon>
        <taxon>Rhodotorula</taxon>
    </lineage>
</organism>
<dbReference type="InterPro" id="IPR050613">
    <property type="entry name" value="Sec_Metabolite_Reg"/>
</dbReference>
<sequence>MPPKSSRAKHSGTAAGSSARRSSAAPPGDAPADYLGADGGAQGAPPQMQPGYAGYGYPHQHPHPHPQALPPGFAYPYPPHPVPSTSQHPAQLPLHHLAPAADPAQQPPRKRSRLSSTGAGSAKGKKVVIDAETDEDDDDEDEKARKKRLPLSCTECQRRKIKCSRGQPCEACIRRKKADVCSYDDEDVDSPYALNTEVRAISRRLAHLESLFHQANPHLASASSGVAAFHTSPASLISTPSSDPASQSDTEDAVADLEEQTFGARVPVLRALHAAAQSTAVATYKYVKVPDMELTSCWTSILAEPLSFDQDGRPRSAVRLGLDLAVSTTDLPAVRHDALAQILAVLPDPEIAQYLIRKYFDEMEWDFRVLDPVAFPIEHERYVEMLSQGREDLIDPLWIACFCMVLALSIEGFWSRPRADKDLSLFRGLPEQALKDFPSVWHDAALRALQLGEWGGTPRIRTIQCIILFGQYIQIASSSGQQGRFLGWAASAIRVAQRMGLHRLGSNPQTMPPDDPALPPGSNACKRESAIRLWHHLVNIDSWLSDSPCFRCYCSLALAYSEPINNTARPLNLNLRDLSRTDWQTPAPPPPTVYTDASFQLVQCKVAEQIRGALDKLVLSDSAFSYAAVLEQDKAWRDVLVDVPDVFREGGAAPPSARIAYERACLHEDVYSRLVRLNRPFLGRGYNPSSPYRHSTLQCIEAAKKLISSNFEMLQIETSRWWMYTGTLASSIVLMMDLFHAIDHDRPADEIKDKRDVLSKARTIFDTKAATPALEAVVEEGRKIISALLDAEESRRTTRAAHEMASTPIPSLEPFSQVLKRVSRQVAAEEAKPVLPFNSGLTPANYAVTPSPYPGAHSTAVTPSSAAPVSFAHAAANAMANTPSSLDPSFAAPTSFENGDFSSFFNTLASEDWTAATFTSPGGDEAGLLDQLAATW</sequence>
<evidence type="ECO:0000256" key="2">
    <source>
        <dbReference type="ARBA" id="ARBA00023242"/>
    </source>
</evidence>
<dbReference type="EMBL" id="BQKY01000014">
    <property type="protein sequence ID" value="GJN93553.1"/>
    <property type="molecule type" value="Genomic_DNA"/>
</dbReference>
<dbReference type="InterPro" id="IPR036864">
    <property type="entry name" value="Zn2-C6_fun-type_DNA-bd_sf"/>
</dbReference>
<comment type="subcellular location">
    <subcellularLocation>
        <location evidence="1">Nucleus</location>
    </subcellularLocation>
</comment>
<feature type="compositionally biased region" description="Acidic residues" evidence="3">
    <location>
        <begin position="131"/>
        <end position="141"/>
    </location>
</feature>
<reference evidence="5 6" key="1">
    <citation type="submission" date="2021-12" db="EMBL/GenBank/DDBJ databases">
        <title>High titer production of polyol ester of fatty acids by Rhodotorula paludigena BS15 towards product separation-free biomass refinery.</title>
        <authorList>
            <person name="Mano J."/>
            <person name="Ono H."/>
            <person name="Tanaka T."/>
            <person name="Naito K."/>
            <person name="Sushida H."/>
            <person name="Ike M."/>
            <person name="Tokuyasu K."/>
            <person name="Kitaoka M."/>
        </authorList>
    </citation>
    <scope>NUCLEOTIDE SEQUENCE [LARGE SCALE GENOMIC DNA]</scope>
    <source>
        <strain evidence="5 6">BS15</strain>
    </source>
</reference>
<dbReference type="Pfam" id="PF00172">
    <property type="entry name" value="Zn_clus"/>
    <property type="match status" value="1"/>
</dbReference>
<dbReference type="AlphaFoldDB" id="A0AAV5GTK9"/>
<feature type="compositionally biased region" description="Low complexity" evidence="3">
    <location>
        <begin position="87"/>
        <end position="104"/>
    </location>
</feature>
<dbReference type="GO" id="GO:0000981">
    <property type="term" value="F:DNA-binding transcription factor activity, RNA polymerase II-specific"/>
    <property type="evidence" value="ECO:0007669"/>
    <property type="project" value="InterPro"/>
</dbReference>
<dbReference type="CDD" id="cd12148">
    <property type="entry name" value="fungal_TF_MHR"/>
    <property type="match status" value="1"/>
</dbReference>
<dbReference type="GO" id="GO:0008270">
    <property type="term" value="F:zinc ion binding"/>
    <property type="evidence" value="ECO:0007669"/>
    <property type="project" value="InterPro"/>
</dbReference>
<feature type="region of interest" description="Disordered" evidence="3">
    <location>
        <begin position="1"/>
        <end position="146"/>
    </location>
</feature>
<feature type="domain" description="Zn(2)-C6 fungal-type" evidence="4">
    <location>
        <begin position="152"/>
        <end position="183"/>
    </location>
</feature>
<proteinExistence type="predicted"/>
<feature type="compositionally biased region" description="Basic residues" evidence="3">
    <location>
        <begin position="1"/>
        <end position="10"/>
    </location>
</feature>
<dbReference type="InterPro" id="IPR001138">
    <property type="entry name" value="Zn2Cys6_DnaBD"/>
</dbReference>
<dbReference type="CDD" id="cd00067">
    <property type="entry name" value="GAL4"/>
    <property type="match status" value="1"/>
</dbReference>
<evidence type="ECO:0000259" key="4">
    <source>
        <dbReference type="PROSITE" id="PS50048"/>
    </source>
</evidence>